<accession>A0A9D1PLH3</accession>
<dbReference type="AlphaFoldDB" id="A0A9D1PLH3"/>
<evidence type="ECO:0000256" key="1">
    <source>
        <dbReference type="SAM" id="Phobius"/>
    </source>
</evidence>
<keyword evidence="1" id="KW-0812">Transmembrane</keyword>
<comment type="caution">
    <text evidence="2">The sequence shown here is derived from an EMBL/GenBank/DDBJ whole genome shotgun (WGS) entry which is preliminary data.</text>
</comment>
<dbReference type="Proteomes" id="UP000823937">
    <property type="component" value="Unassembled WGS sequence"/>
</dbReference>
<dbReference type="EMBL" id="DXHX01000036">
    <property type="protein sequence ID" value="HIV73955.1"/>
    <property type="molecule type" value="Genomic_DNA"/>
</dbReference>
<keyword evidence="1" id="KW-1133">Transmembrane helix</keyword>
<feature type="transmembrane region" description="Helical" evidence="1">
    <location>
        <begin position="6"/>
        <end position="26"/>
    </location>
</feature>
<feature type="transmembrane region" description="Helical" evidence="1">
    <location>
        <begin position="74"/>
        <end position="92"/>
    </location>
</feature>
<gene>
    <name evidence="2" type="ORF">H9895_02615</name>
</gene>
<organism evidence="2 3">
    <name type="scientific">Candidatus Pseudogracilibacillus intestinigallinarum</name>
    <dbReference type="NCBI Taxonomy" id="2838742"/>
    <lineage>
        <taxon>Bacteria</taxon>
        <taxon>Bacillati</taxon>
        <taxon>Bacillota</taxon>
        <taxon>Bacilli</taxon>
        <taxon>Bacillales</taxon>
        <taxon>Bacillaceae</taxon>
        <taxon>Pseudogracilibacillus</taxon>
    </lineage>
</organism>
<reference evidence="2" key="2">
    <citation type="submission" date="2021-04" db="EMBL/GenBank/DDBJ databases">
        <authorList>
            <person name="Gilroy R."/>
        </authorList>
    </citation>
    <scope>NUCLEOTIDE SEQUENCE</scope>
    <source>
        <strain evidence="2">CHK169-2315</strain>
    </source>
</reference>
<protein>
    <submittedName>
        <fullName evidence="2">Uncharacterized protein</fullName>
    </submittedName>
</protein>
<feature type="transmembrane region" description="Helical" evidence="1">
    <location>
        <begin position="47"/>
        <end position="68"/>
    </location>
</feature>
<reference evidence="2" key="1">
    <citation type="journal article" date="2021" name="PeerJ">
        <title>Extensive microbial diversity within the chicken gut microbiome revealed by metagenomics and culture.</title>
        <authorList>
            <person name="Gilroy R."/>
            <person name="Ravi A."/>
            <person name="Getino M."/>
            <person name="Pursley I."/>
            <person name="Horton D.L."/>
            <person name="Alikhan N.F."/>
            <person name="Baker D."/>
            <person name="Gharbi K."/>
            <person name="Hall N."/>
            <person name="Watson M."/>
            <person name="Adriaenssens E.M."/>
            <person name="Foster-Nyarko E."/>
            <person name="Jarju S."/>
            <person name="Secka A."/>
            <person name="Antonio M."/>
            <person name="Oren A."/>
            <person name="Chaudhuri R.R."/>
            <person name="La Ragione R."/>
            <person name="Hildebrand F."/>
            <person name="Pallen M.J."/>
        </authorList>
    </citation>
    <scope>NUCLEOTIDE SEQUENCE</scope>
    <source>
        <strain evidence="2">CHK169-2315</strain>
    </source>
</reference>
<proteinExistence type="predicted"/>
<keyword evidence="1" id="KW-0472">Membrane</keyword>
<sequence length="213" mass="25043">MKPTILIAIITAVIITIIRTVIQSVRSKVYKPTIENNVQKPGKLERFIANVLLFISIFSLFFAIIGFIMAEMEMGTVFTVMSVIFISVTILIKRAHNMSYQETDTYFILQKGKQSQKVYYENIVDWEAGYNEIEVLDQMNVDGKYVRVNIKIFAPEILLRKLADMTFEGKFYQEEQVYMNDPNRKVEFIRYLTQNKYGYLVEDYMKQIENNYI</sequence>
<name>A0A9D1PLH3_9BACI</name>
<evidence type="ECO:0000313" key="2">
    <source>
        <dbReference type="EMBL" id="HIV73955.1"/>
    </source>
</evidence>
<evidence type="ECO:0000313" key="3">
    <source>
        <dbReference type="Proteomes" id="UP000823937"/>
    </source>
</evidence>